<evidence type="ECO:0000313" key="4">
    <source>
        <dbReference type="Proteomes" id="UP000318478"/>
    </source>
</evidence>
<dbReference type="RefSeq" id="WP_197528115.1">
    <property type="nucleotide sequence ID" value="NZ_SJPO01000010.1"/>
</dbReference>
<reference evidence="3 4" key="1">
    <citation type="submission" date="2019-02" db="EMBL/GenBank/DDBJ databases">
        <title>Deep-cultivation of Planctomycetes and their phenomic and genomic characterization uncovers novel biology.</title>
        <authorList>
            <person name="Wiegand S."/>
            <person name="Jogler M."/>
            <person name="Boedeker C."/>
            <person name="Pinto D."/>
            <person name="Vollmers J."/>
            <person name="Rivas-Marin E."/>
            <person name="Kohn T."/>
            <person name="Peeters S.H."/>
            <person name="Heuer A."/>
            <person name="Rast P."/>
            <person name="Oberbeckmann S."/>
            <person name="Bunk B."/>
            <person name="Jeske O."/>
            <person name="Meyerdierks A."/>
            <person name="Storesund J.E."/>
            <person name="Kallscheuer N."/>
            <person name="Luecker S."/>
            <person name="Lage O.M."/>
            <person name="Pohl T."/>
            <person name="Merkel B.J."/>
            <person name="Hornburger P."/>
            <person name="Mueller R.-W."/>
            <person name="Bruemmer F."/>
            <person name="Labrenz M."/>
            <person name="Spormann A.M."/>
            <person name="Op Den Camp H."/>
            <person name="Overmann J."/>
            <person name="Amann R."/>
            <person name="Jetten M.S.M."/>
            <person name="Mascher T."/>
            <person name="Medema M.H."/>
            <person name="Devos D.P."/>
            <person name="Kaster A.-K."/>
            <person name="Ovreas L."/>
            <person name="Rohde M."/>
            <person name="Galperin M.Y."/>
            <person name="Jogler C."/>
        </authorList>
    </citation>
    <scope>NUCLEOTIDE SEQUENCE [LARGE SCALE GENOMIC DNA]</scope>
    <source>
        <strain evidence="3 4">Pla123a</strain>
    </source>
</reference>
<dbReference type="Proteomes" id="UP000318478">
    <property type="component" value="Unassembled WGS sequence"/>
</dbReference>
<dbReference type="EMBL" id="SJPO01000010">
    <property type="protein sequence ID" value="TWT73555.1"/>
    <property type="molecule type" value="Genomic_DNA"/>
</dbReference>
<keyword evidence="2" id="KW-1133">Transmembrane helix</keyword>
<evidence type="ECO:0000256" key="1">
    <source>
        <dbReference type="SAM" id="MobiDB-lite"/>
    </source>
</evidence>
<name>A0A5C5YGM2_9BACT</name>
<sequence>MDQVKVALEWLKRHHFWVLILLAIIVASVAWQMGSSQLQTEIAANTSAIESKISAAKGIQNKPFHPNPDVNKVQSRENAALAAKVRTAWEALYDRQAREVLQWPSELRADFVKELSKLNFGDEILPIMRDRYLNYAQRTFPNLPKIVKAIELPADGGRGGRGGFGGGRGGEFGGGMGGEFGGRGGGGPALPEDLVGRDFLVQWHDQAEVREQLNWDKRPSSIAIWVTQEDLWVYETLLRAIANTNEAARSDRYSNAAVRDIFAMQVGSKANRSATTGGRIFVPQETTAGRGGEFGGMGGEFGGMGGGEFGAMGGGEFGGGRGGEFGGMGGEFGGMGGEGVDEKTMLLANRYVDAEGTAMTAPTEGEFKYGTEYKRLPVRLVLRLDQRWLNHLMIELANAPLQVEVQEVRINPQSDADFGGGGGRSRGRGGFGGGGMGGNSEVMAFNREPNVRDQVVIEGLVYIFYPPDENVLAVPTTGDELASDI</sequence>
<proteinExistence type="predicted"/>
<evidence type="ECO:0000313" key="3">
    <source>
        <dbReference type="EMBL" id="TWT73555.1"/>
    </source>
</evidence>
<dbReference type="AlphaFoldDB" id="A0A5C5YGM2"/>
<organism evidence="3 4">
    <name type="scientific">Posidoniimonas polymericola</name>
    <dbReference type="NCBI Taxonomy" id="2528002"/>
    <lineage>
        <taxon>Bacteria</taxon>
        <taxon>Pseudomonadati</taxon>
        <taxon>Planctomycetota</taxon>
        <taxon>Planctomycetia</taxon>
        <taxon>Pirellulales</taxon>
        <taxon>Lacipirellulaceae</taxon>
        <taxon>Posidoniimonas</taxon>
    </lineage>
</organism>
<comment type="caution">
    <text evidence="3">The sequence shown here is derived from an EMBL/GenBank/DDBJ whole genome shotgun (WGS) entry which is preliminary data.</text>
</comment>
<gene>
    <name evidence="3" type="ORF">Pla123a_38910</name>
</gene>
<keyword evidence="4" id="KW-1185">Reference proteome</keyword>
<feature type="compositionally biased region" description="Gly residues" evidence="1">
    <location>
        <begin position="418"/>
        <end position="433"/>
    </location>
</feature>
<evidence type="ECO:0000256" key="2">
    <source>
        <dbReference type="SAM" id="Phobius"/>
    </source>
</evidence>
<feature type="region of interest" description="Disordered" evidence="1">
    <location>
        <begin position="414"/>
        <end position="433"/>
    </location>
</feature>
<accession>A0A5C5YGM2</accession>
<keyword evidence="2" id="KW-0472">Membrane</keyword>
<keyword evidence="2" id="KW-0812">Transmembrane</keyword>
<protein>
    <submittedName>
        <fullName evidence="3">Uncharacterized protein</fullName>
    </submittedName>
</protein>
<feature type="transmembrane region" description="Helical" evidence="2">
    <location>
        <begin position="16"/>
        <end position="34"/>
    </location>
</feature>